<gene>
    <name evidence="1" type="ORF">Spa11_23640</name>
</gene>
<dbReference type="KEGG" id="bmei:Spa11_23640"/>
<keyword evidence="2" id="KW-1185">Reference proteome</keyword>
<evidence type="ECO:0000313" key="2">
    <source>
        <dbReference type="Proteomes" id="UP000316426"/>
    </source>
</evidence>
<dbReference type="EMBL" id="CP036349">
    <property type="protein sequence ID" value="QDV74164.1"/>
    <property type="molecule type" value="Genomic_DNA"/>
</dbReference>
<name>A0A518K8P5_9BACT</name>
<accession>A0A518K8P5</accession>
<dbReference type="AlphaFoldDB" id="A0A518K8P5"/>
<sequence>MAIQDELQYGSEADFTTKYVMPLLRRRGYAVVAYYHGSDEFGKDVVFGEIDKLGHVRYCAAQIKAVSSIGLSAVAELIQDCEQAFANPFKHPQTGAEEKISAFYAINSGTFSSQARTHFYSQLRHRYGANVRMLQGEDLLAIDRATTAESLSVLSARVSGLIAEVNYNNWILRNATLDIEKQGVQDKKQSGIVIVRVKRDVTAACLGSPQPSSDDLTTALMDYHRSLAIVDSVVHFKWRGEPAWKSVSQNLVKMRDAVASKGFTLIQAANEYLKRLDTLRI</sequence>
<reference evidence="1 2" key="1">
    <citation type="submission" date="2019-02" db="EMBL/GenBank/DDBJ databases">
        <title>Deep-cultivation of Planctomycetes and their phenomic and genomic characterization uncovers novel biology.</title>
        <authorList>
            <person name="Wiegand S."/>
            <person name="Jogler M."/>
            <person name="Boedeker C."/>
            <person name="Pinto D."/>
            <person name="Vollmers J."/>
            <person name="Rivas-Marin E."/>
            <person name="Kohn T."/>
            <person name="Peeters S.H."/>
            <person name="Heuer A."/>
            <person name="Rast P."/>
            <person name="Oberbeckmann S."/>
            <person name="Bunk B."/>
            <person name="Jeske O."/>
            <person name="Meyerdierks A."/>
            <person name="Storesund J.E."/>
            <person name="Kallscheuer N."/>
            <person name="Luecker S."/>
            <person name="Lage O.M."/>
            <person name="Pohl T."/>
            <person name="Merkel B.J."/>
            <person name="Hornburger P."/>
            <person name="Mueller R.-W."/>
            <person name="Bruemmer F."/>
            <person name="Labrenz M."/>
            <person name="Spormann A.M."/>
            <person name="Op den Camp H."/>
            <person name="Overmann J."/>
            <person name="Amann R."/>
            <person name="Jetten M.S.M."/>
            <person name="Mascher T."/>
            <person name="Medema M.H."/>
            <person name="Devos D.P."/>
            <person name="Kaster A.-K."/>
            <person name="Ovreas L."/>
            <person name="Rohde M."/>
            <person name="Galperin M.Y."/>
            <person name="Jogler C."/>
        </authorList>
    </citation>
    <scope>NUCLEOTIDE SEQUENCE [LARGE SCALE GENOMIC DNA]</scope>
    <source>
        <strain evidence="1 2">Spa11</strain>
    </source>
</reference>
<organism evidence="1 2">
    <name type="scientific">Botrimarina mediterranea</name>
    <dbReference type="NCBI Taxonomy" id="2528022"/>
    <lineage>
        <taxon>Bacteria</taxon>
        <taxon>Pseudomonadati</taxon>
        <taxon>Planctomycetota</taxon>
        <taxon>Planctomycetia</taxon>
        <taxon>Pirellulales</taxon>
        <taxon>Lacipirellulaceae</taxon>
        <taxon>Botrimarina</taxon>
    </lineage>
</organism>
<evidence type="ECO:0008006" key="3">
    <source>
        <dbReference type="Google" id="ProtNLM"/>
    </source>
</evidence>
<dbReference type="RefSeq" id="WP_145112325.1">
    <property type="nucleotide sequence ID" value="NZ_CP036349.1"/>
</dbReference>
<protein>
    <recommendedName>
        <fullName evidence="3">Restriction endonuclease type IV Mrr domain-containing protein</fullName>
    </recommendedName>
</protein>
<proteinExistence type="predicted"/>
<evidence type="ECO:0000313" key="1">
    <source>
        <dbReference type="EMBL" id="QDV74164.1"/>
    </source>
</evidence>
<dbReference type="Proteomes" id="UP000316426">
    <property type="component" value="Chromosome"/>
</dbReference>